<feature type="region of interest" description="Disordered" evidence="3">
    <location>
        <begin position="453"/>
        <end position="472"/>
    </location>
</feature>
<comment type="caution">
    <text evidence="5">The sequence shown here is derived from an EMBL/GenBank/DDBJ whole genome shotgun (WGS) entry which is preliminary data.</text>
</comment>
<feature type="compositionally biased region" description="Basic and acidic residues" evidence="3">
    <location>
        <begin position="741"/>
        <end position="759"/>
    </location>
</feature>
<dbReference type="InterPro" id="IPR001969">
    <property type="entry name" value="Aspartic_peptidase_AS"/>
</dbReference>
<keyword evidence="2" id="KW-0175">Coiled coil</keyword>
<dbReference type="GO" id="GO:0008270">
    <property type="term" value="F:zinc ion binding"/>
    <property type="evidence" value="ECO:0007669"/>
    <property type="project" value="UniProtKB-KW"/>
</dbReference>
<feature type="region of interest" description="Disordered" evidence="3">
    <location>
        <begin position="565"/>
        <end position="591"/>
    </location>
</feature>
<protein>
    <recommendedName>
        <fullName evidence="4">CCHC-type domain-containing protein</fullName>
    </recommendedName>
</protein>
<dbReference type="CDD" id="cd00303">
    <property type="entry name" value="retropepsin_like"/>
    <property type="match status" value="1"/>
</dbReference>
<dbReference type="InterPro" id="IPR036875">
    <property type="entry name" value="Znf_CCHC_sf"/>
</dbReference>
<evidence type="ECO:0000256" key="1">
    <source>
        <dbReference type="PROSITE-ProRule" id="PRU00047"/>
    </source>
</evidence>
<evidence type="ECO:0000256" key="3">
    <source>
        <dbReference type="SAM" id="MobiDB-lite"/>
    </source>
</evidence>
<keyword evidence="6" id="KW-1185">Reference proteome</keyword>
<dbReference type="PROSITE" id="PS00141">
    <property type="entry name" value="ASP_PROTEASE"/>
    <property type="match status" value="1"/>
</dbReference>
<name>A0AAE0XYU7_9GAST</name>
<dbReference type="PANTHER" id="PTHR19963">
    <property type="entry name" value="CCHC-TYPE DOMAIN-CONTAINING PROTEIN"/>
    <property type="match status" value="1"/>
</dbReference>
<keyword evidence="1" id="KW-0863">Zinc-finger</keyword>
<feature type="region of interest" description="Disordered" evidence="3">
    <location>
        <begin position="675"/>
        <end position="768"/>
    </location>
</feature>
<dbReference type="InterPro" id="IPR001878">
    <property type="entry name" value="Znf_CCHC"/>
</dbReference>
<evidence type="ECO:0000313" key="5">
    <source>
        <dbReference type="EMBL" id="KAK3726190.1"/>
    </source>
</evidence>
<dbReference type="Pfam" id="PF13975">
    <property type="entry name" value="gag-asp_proteas"/>
    <property type="match status" value="1"/>
</dbReference>
<dbReference type="PROSITE" id="PS50158">
    <property type="entry name" value="ZF_CCHC"/>
    <property type="match status" value="1"/>
</dbReference>
<dbReference type="InterPro" id="IPR021109">
    <property type="entry name" value="Peptidase_aspartic_dom_sf"/>
</dbReference>
<keyword evidence="1" id="KW-0479">Metal-binding</keyword>
<dbReference type="GO" id="GO:0004190">
    <property type="term" value="F:aspartic-type endopeptidase activity"/>
    <property type="evidence" value="ECO:0007669"/>
    <property type="project" value="InterPro"/>
</dbReference>
<dbReference type="SUPFAM" id="SSF50630">
    <property type="entry name" value="Acid proteases"/>
    <property type="match status" value="1"/>
</dbReference>
<evidence type="ECO:0000256" key="2">
    <source>
        <dbReference type="SAM" id="Coils"/>
    </source>
</evidence>
<feature type="compositionally biased region" description="Polar residues" evidence="3">
    <location>
        <begin position="678"/>
        <end position="688"/>
    </location>
</feature>
<organism evidence="5 6">
    <name type="scientific">Elysia crispata</name>
    <name type="common">lettuce slug</name>
    <dbReference type="NCBI Taxonomy" id="231223"/>
    <lineage>
        <taxon>Eukaryota</taxon>
        <taxon>Metazoa</taxon>
        <taxon>Spiralia</taxon>
        <taxon>Lophotrochozoa</taxon>
        <taxon>Mollusca</taxon>
        <taxon>Gastropoda</taxon>
        <taxon>Heterobranchia</taxon>
        <taxon>Euthyneura</taxon>
        <taxon>Panpulmonata</taxon>
        <taxon>Sacoglossa</taxon>
        <taxon>Placobranchoidea</taxon>
        <taxon>Plakobranchidae</taxon>
        <taxon>Elysia</taxon>
    </lineage>
</organism>
<sequence length="768" mass="85577">MAEKTAQIIQVRSRESFVHRFHGDGGPREIEIFEEEIRHAWADDLSITASQKVAVIRRYLGSAVKDELACYPAELIADPEKLLATLRRAYGESKSVSRLTLELHQCRQGRNEGLRMYSQRIRRKFLTLKSRQRDSDQREANDTDLRDIFIDGILDEGLKLHLRQRRLEQPSCSFFDVREIALKLCEDSGESVEINSISCPIEEKGNNAVTRHQRGATLDLEDRLKRLEENKNEMKTDIDDIRKKIEEINLGNQEMLQKILEKLEKPSQVEPNRSERLINTANRNGTCFLCGKRGHFARECRERINAASRQESDRTQHVVRSQSVGVKSGGSMPQAFGKCPTVQAFIGSTPVQALLDTGSQVSIVSEQFCKTRLGSATPQISKSKSVCLTAANGTNLLHSGCFTTNLKVLGTTIKNSIIFVTKDLDRTNCILGMNVLKHLPMFADCVKVTAKRKRKKRTVKGDETSKKSLRTKAESRIVENNKRGDQSRRLYIGDKVLLLQHPPGRNKIQPRYQDNMFAVASAPEIGGTYVVKDDVTQQTRVVAGTEMRRYLPRVAADVVVDPAAGERDDFTAEEDGDPAVGVDDNRPADVDVDPAVGRVTDRAADVGVNPAVLVGADGAAHVGVGRTMDEAARADVAADGDVEPTTRKPTPGECGDGDRLGEMTYIVQMPAPSVESFPASQPEMTSCDESIGDSHRRSRIPVRLGSPVLASPQLPDKVRREQSRIPVRQSPMEPVQPRQVDASRDRMSSTQRTRMELRRSSRLAQRKN</sequence>
<feature type="region of interest" description="Disordered" evidence="3">
    <location>
        <begin position="637"/>
        <end position="658"/>
    </location>
</feature>
<feature type="domain" description="CCHC-type" evidence="4">
    <location>
        <begin position="287"/>
        <end position="302"/>
    </location>
</feature>
<dbReference type="PANTHER" id="PTHR19963:SF30">
    <property type="entry name" value="ENDONUCLEASE_EXONUCLEASE_PHOSPHATASE DOMAIN-CONTAINING PROTEIN"/>
    <property type="match status" value="1"/>
</dbReference>
<reference evidence="5" key="1">
    <citation type="journal article" date="2023" name="G3 (Bethesda)">
        <title>A reference genome for the long-term kleptoplast-retaining sea slug Elysia crispata morphotype clarki.</title>
        <authorList>
            <person name="Eastman K.E."/>
            <person name="Pendleton A.L."/>
            <person name="Shaikh M.A."/>
            <person name="Suttiyut T."/>
            <person name="Ogas R."/>
            <person name="Tomko P."/>
            <person name="Gavelis G."/>
            <person name="Widhalm J.R."/>
            <person name="Wisecaver J.H."/>
        </authorList>
    </citation>
    <scope>NUCLEOTIDE SEQUENCE</scope>
    <source>
        <strain evidence="5">ECLA1</strain>
    </source>
</reference>
<accession>A0AAE0XYU7</accession>
<dbReference type="SUPFAM" id="SSF57756">
    <property type="entry name" value="Retrovirus zinc finger-like domains"/>
    <property type="match status" value="1"/>
</dbReference>
<feature type="region of interest" description="Disordered" evidence="3">
    <location>
        <begin position="307"/>
        <end position="329"/>
    </location>
</feature>
<gene>
    <name evidence="5" type="ORF">RRG08_015998</name>
</gene>
<dbReference type="Gene3D" id="4.10.60.10">
    <property type="entry name" value="Zinc finger, CCHC-type"/>
    <property type="match status" value="1"/>
</dbReference>
<feature type="compositionally biased region" description="Basic and acidic residues" evidence="3">
    <location>
        <begin position="459"/>
        <end position="472"/>
    </location>
</feature>
<proteinExistence type="predicted"/>
<evidence type="ECO:0000313" key="6">
    <source>
        <dbReference type="Proteomes" id="UP001283361"/>
    </source>
</evidence>
<keyword evidence="1" id="KW-0862">Zinc</keyword>
<dbReference type="Proteomes" id="UP001283361">
    <property type="component" value="Unassembled WGS sequence"/>
</dbReference>
<evidence type="ECO:0000259" key="4">
    <source>
        <dbReference type="PROSITE" id="PS50158"/>
    </source>
</evidence>
<feature type="compositionally biased region" description="Basic and acidic residues" evidence="3">
    <location>
        <begin position="307"/>
        <end position="316"/>
    </location>
</feature>
<dbReference type="EMBL" id="JAWDGP010007320">
    <property type="protein sequence ID" value="KAK3726190.1"/>
    <property type="molecule type" value="Genomic_DNA"/>
</dbReference>
<dbReference type="Gene3D" id="2.40.70.10">
    <property type="entry name" value="Acid Proteases"/>
    <property type="match status" value="1"/>
</dbReference>
<dbReference type="AlphaFoldDB" id="A0AAE0XYU7"/>
<dbReference type="SMART" id="SM00343">
    <property type="entry name" value="ZnF_C2HC"/>
    <property type="match status" value="1"/>
</dbReference>
<dbReference type="Pfam" id="PF00098">
    <property type="entry name" value="zf-CCHC"/>
    <property type="match status" value="1"/>
</dbReference>
<dbReference type="GO" id="GO:0003676">
    <property type="term" value="F:nucleic acid binding"/>
    <property type="evidence" value="ECO:0007669"/>
    <property type="project" value="InterPro"/>
</dbReference>
<feature type="coiled-coil region" evidence="2">
    <location>
        <begin position="217"/>
        <end position="258"/>
    </location>
</feature>
<dbReference type="GO" id="GO:0006508">
    <property type="term" value="P:proteolysis"/>
    <property type="evidence" value="ECO:0007669"/>
    <property type="project" value="InterPro"/>
</dbReference>